<dbReference type="Proteomes" id="UP000305067">
    <property type="component" value="Unassembled WGS sequence"/>
</dbReference>
<protein>
    <recommendedName>
        <fullName evidence="4">Fungal-type protein kinase domain-containing protein</fullName>
    </recommendedName>
</protein>
<proteinExistence type="predicted"/>
<dbReference type="EMBL" id="ML178843">
    <property type="protein sequence ID" value="TFK97953.1"/>
    <property type="molecule type" value="Genomic_DNA"/>
</dbReference>
<dbReference type="AlphaFoldDB" id="A0A5C3QHZ0"/>
<evidence type="ECO:0000313" key="3">
    <source>
        <dbReference type="Proteomes" id="UP000305067"/>
    </source>
</evidence>
<reference evidence="2 3" key="1">
    <citation type="journal article" date="2019" name="Nat. Ecol. Evol.">
        <title>Megaphylogeny resolves global patterns of mushroom evolution.</title>
        <authorList>
            <person name="Varga T."/>
            <person name="Krizsan K."/>
            <person name="Foldi C."/>
            <person name="Dima B."/>
            <person name="Sanchez-Garcia M."/>
            <person name="Sanchez-Ramirez S."/>
            <person name="Szollosi G.J."/>
            <person name="Szarkandi J.G."/>
            <person name="Papp V."/>
            <person name="Albert L."/>
            <person name="Andreopoulos W."/>
            <person name="Angelini C."/>
            <person name="Antonin V."/>
            <person name="Barry K.W."/>
            <person name="Bougher N.L."/>
            <person name="Buchanan P."/>
            <person name="Buyck B."/>
            <person name="Bense V."/>
            <person name="Catcheside P."/>
            <person name="Chovatia M."/>
            <person name="Cooper J."/>
            <person name="Damon W."/>
            <person name="Desjardin D."/>
            <person name="Finy P."/>
            <person name="Geml J."/>
            <person name="Haridas S."/>
            <person name="Hughes K."/>
            <person name="Justo A."/>
            <person name="Karasinski D."/>
            <person name="Kautmanova I."/>
            <person name="Kiss B."/>
            <person name="Kocsube S."/>
            <person name="Kotiranta H."/>
            <person name="LaButti K.M."/>
            <person name="Lechner B.E."/>
            <person name="Liimatainen K."/>
            <person name="Lipzen A."/>
            <person name="Lukacs Z."/>
            <person name="Mihaltcheva S."/>
            <person name="Morgado L.N."/>
            <person name="Niskanen T."/>
            <person name="Noordeloos M.E."/>
            <person name="Ohm R.A."/>
            <person name="Ortiz-Santana B."/>
            <person name="Ovrebo C."/>
            <person name="Racz N."/>
            <person name="Riley R."/>
            <person name="Savchenko A."/>
            <person name="Shiryaev A."/>
            <person name="Soop K."/>
            <person name="Spirin V."/>
            <person name="Szebenyi C."/>
            <person name="Tomsovsky M."/>
            <person name="Tulloss R.E."/>
            <person name="Uehling J."/>
            <person name="Grigoriev I.V."/>
            <person name="Vagvolgyi C."/>
            <person name="Papp T."/>
            <person name="Martin F.M."/>
            <person name="Miettinen O."/>
            <person name="Hibbett D.S."/>
            <person name="Nagy L.G."/>
        </authorList>
    </citation>
    <scope>NUCLEOTIDE SEQUENCE [LARGE SCALE GENOMIC DNA]</scope>
    <source>
        <strain evidence="2 3">CBS 309.79</strain>
    </source>
</reference>
<feature type="region of interest" description="Disordered" evidence="1">
    <location>
        <begin position="212"/>
        <end position="231"/>
    </location>
</feature>
<gene>
    <name evidence="2" type="ORF">BDV98DRAFT_585275</name>
</gene>
<organism evidence="2 3">
    <name type="scientific">Pterulicium gracile</name>
    <dbReference type="NCBI Taxonomy" id="1884261"/>
    <lineage>
        <taxon>Eukaryota</taxon>
        <taxon>Fungi</taxon>
        <taxon>Dikarya</taxon>
        <taxon>Basidiomycota</taxon>
        <taxon>Agaricomycotina</taxon>
        <taxon>Agaricomycetes</taxon>
        <taxon>Agaricomycetidae</taxon>
        <taxon>Agaricales</taxon>
        <taxon>Pleurotineae</taxon>
        <taxon>Pterulaceae</taxon>
        <taxon>Pterulicium</taxon>
    </lineage>
</organism>
<keyword evidence="3" id="KW-1185">Reference proteome</keyword>
<sequence length="245" mass="28196">MSRRLISTKCIQDVTDDMESFFWVLLYIWIRYLLTDLDSDLLSEFLGRCFCADWRVPYDNKSRERSLRGGDSRARFVSSNTRVLGGPFITWPHQPVMRDWFRRIVLTLQQLTQAQDVMDRDAEDARNAQAMPASAHSVDATAGPCENDADETWKHALPVCDMASHNWFLKTIDNALATEQMWNVGIQEHEGRRTEDSQDHWAKKTTSVSEIGRAVDALPTTQDSPLGRRSRQSNFLVQHPSFFRA</sequence>
<evidence type="ECO:0000256" key="1">
    <source>
        <dbReference type="SAM" id="MobiDB-lite"/>
    </source>
</evidence>
<name>A0A5C3QHZ0_9AGAR</name>
<accession>A0A5C3QHZ0</accession>
<evidence type="ECO:0000313" key="2">
    <source>
        <dbReference type="EMBL" id="TFK97953.1"/>
    </source>
</evidence>
<evidence type="ECO:0008006" key="4">
    <source>
        <dbReference type="Google" id="ProtNLM"/>
    </source>
</evidence>